<keyword evidence="1 2" id="KW-0784">Thiamine biosynthesis</keyword>
<dbReference type="Proteomes" id="UP000324760">
    <property type="component" value="Chromosome"/>
</dbReference>
<proteinExistence type="inferred from homology"/>
<dbReference type="Pfam" id="PF00586">
    <property type="entry name" value="AIRS"/>
    <property type="match status" value="1"/>
</dbReference>
<keyword evidence="2 5" id="KW-0418">Kinase</keyword>
<dbReference type="KEGG" id="ncu:F0U83_01905"/>
<reference evidence="5 6" key="1">
    <citation type="journal article" date="2019" name="Biochem. Eng. J.">
        <title>Metabolic engineering of the marine bacteria Neptunomonas concharum for the production of acetoin and meso-2,3-butanediol from acetate.</title>
        <authorList>
            <person name="Li W."/>
            <person name="Pu N."/>
            <person name="Liu C.-X."/>
            <person name="Yuan Q.-P."/>
            <person name="Li Z.-J."/>
        </authorList>
    </citation>
    <scope>NUCLEOTIDE SEQUENCE [LARGE SCALE GENOMIC DNA]</scope>
    <source>
        <strain evidence="5 6">JCM17730</strain>
    </source>
</reference>
<feature type="binding site" evidence="2">
    <location>
        <position position="74"/>
    </location>
    <ligand>
        <name>Mg(2+)</name>
        <dbReference type="ChEBI" id="CHEBI:18420"/>
        <label>2</label>
    </ligand>
</feature>
<evidence type="ECO:0000313" key="6">
    <source>
        <dbReference type="Proteomes" id="UP000324760"/>
    </source>
</evidence>
<dbReference type="HAMAP" id="MF_02128">
    <property type="entry name" value="TMP_kinase"/>
    <property type="match status" value="1"/>
</dbReference>
<name>A0A5P1R8E7_9GAMM</name>
<comment type="caution">
    <text evidence="2">Lacks conserved residue(s) required for the propagation of feature annotation.</text>
</comment>
<comment type="function">
    <text evidence="2">Catalyzes the ATP-dependent phosphorylation of thiamine-monophosphate (TMP) to form thiamine-pyrophosphate (TPP), the active form of vitamin B1.</text>
</comment>
<dbReference type="InterPro" id="IPR036676">
    <property type="entry name" value="PurM-like_C_sf"/>
</dbReference>
<dbReference type="NCBIfam" id="TIGR01379">
    <property type="entry name" value="thiL"/>
    <property type="match status" value="1"/>
</dbReference>
<dbReference type="GO" id="GO:0005524">
    <property type="term" value="F:ATP binding"/>
    <property type="evidence" value="ECO:0007669"/>
    <property type="project" value="UniProtKB-UniRule"/>
</dbReference>
<keyword evidence="6" id="KW-1185">Reference proteome</keyword>
<dbReference type="OrthoDB" id="9802811at2"/>
<sequence>MDEFSLIQRYFTPLGLTKDRGVVEGIGDDCAVLDLPQGHQLVVSIDTLVQGTHFLSDAPAYDLAWRLLGASVSDLAAMGAEPRWLTLALTLPSVDEVWLSHFSEGLRAASLAYNVSLIGGDTTRGPLTLTAQVHGLVEAGRGLLRKGAKAGDIICVTGTLGDSRGGLETLLKSASDNEDVSYLRQRFYRPTPRVSTGRLIRGFASACIDLSDGLLGDIRHIAAASGVGVQIDSARLPISTPLKRYVGEEQARQWALSGGEDFELCFTLDQTHWEALQQQRPDWPVEITAIGQITSSNEVQVRFDDTWQASNVQGFNHFTE</sequence>
<dbReference type="Gene3D" id="3.90.650.10">
    <property type="entry name" value="PurM-like C-terminal domain"/>
    <property type="match status" value="1"/>
</dbReference>
<evidence type="ECO:0000259" key="4">
    <source>
        <dbReference type="Pfam" id="PF02769"/>
    </source>
</evidence>
<gene>
    <name evidence="2 5" type="primary">thiL</name>
    <name evidence="5" type="ORF">F0U83_01905</name>
</gene>
<dbReference type="PANTHER" id="PTHR30270:SF0">
    <property type="entry name" value="THIAMINE-MONOPHOSPHATE KINASE"/>
    <property type="match status" value="1"/>
</dbReference>
<dbReference type="EC" id="2.7.4.16" evidence="2"/>
<feature type="domain" description="PurM-like C-terminal" evidence="4">
    <location>
        <begin position="149"/>
        <end position="302"/>
    </location>
</feature>
<feature type="binding site" evidence="2">
    <location>
        <position position="74"/>
    </location>
    <ligand>
        <name>Mg(2+)</name>
        <dbReference type="ChEBI" id="CHEBI:18420"/>
        <label>3</label>
    </ligand>
</feature>
<evidence type="ECO:0000313" key="5">
    <source>
        <dbReference type="EMBL" id="QEQ95556.1"/>
    </source>
</evidence>
<keyword evidence="2" id="KW-0479">Metal-binding</keyword>
<evidence type="ECO:0000256" key="1">
    <source>
        <dbReference type="ARBA" id="ARBA00022977"/>
    </source>
</evidence>
<dbReference type="InterPro" id="IPR016188">
    <property type="entry name" value="PurM-like_N"/>
</dbReference>
<feature type="binding site" evidence="2">
    <location>
        <position position="29"/>
    </location>
    <ligand>
        <name>Mg(2+)</name>
        <dbReference type="ChEBI" id="CHEBI:18420"/>
        <label>3</label>
    </ligand>
</feature>
<dbReference type="GO" id="GO:0009030">
    <property type="term" value="F:thiamine-phosphate kinase activity"/>
    <property type="evidence" value="ECO:0007669"/>
    <property type="project" value="UniProtKB-UniRule"/>
</dbReference>
<accession>A0A5P1R8E7</accession>
<comment type="catalytic activity">
    <reaction evidence="2">
        <text>thiamine phosphate + ATP = thiamine diphosphate + ADP</text>
        <dbReference type="Rhea" id="RHEA:15913"/>
        <dbReference type="ChEBI" id="CHEBI:30616"/>
        <dbReference type="ChEBI" id="CHEBI:37575"/>
        <dbReference type="ChEBI" id="CHEBI:58937"/>
        <dbReference type="ChEBI" id="CHEBI:456216"/>
        <dbReference type="EC" id="2.7.4.16"/>
    </reaction>
</comment>
<feature type="binding site" evidence="2">
    <location>
        <position position="315"/>
    </location>
    <ligand>
        <name>substrate</name>
    </ligand>
</feature>
<feature type="binding site" evidence="2">
    <location>
        <position position="29"/>
    </location>
    <ligand>
        <name>Mg(2+)</name>
        <dbReference type="ChEBI" id="CHEBI:18420"/>
        <label>4</label>
    </ligand>
</feature>
<feature type="binding site" evidence="2">
    <location>
        <position position="260"/>
    </location>
    <ligand>
        <name>substrate</name>
    </ligand>
</feature>
<dbReference type="GO" id="GO:0009228">
    <property type="term" value="P:thiamine biosynthetic process"/>
    <property type="evidence" value="ECO:0007669"/>
    <property type="project" value="UniProtKB-KW"/>
</dbReference>
<organism evidence="5 6">
    <name type="scientific">Neptunomonas concharum</name>
    <dbReference type="NCBI Taxonomy" id="1031538"/>
    <lineage>
        <taxon>Bacteria</taxon>
        <taxon>Pseudomonadati</taxon>
        <taxon>Pseudomonadota</taxon>
        <taxon>Gammaproteobacteria</taxon>
        <taxon>Oceanospirillales</taxon>
        <taxon>Oceanospirillaceae</taxon>
        <taxon>Neptunomonas</taxon>
    </lineage>
</organism>
<dbReference type="PANTHER" id="PTHR30270">
    <property type="entry name" value="THIAMINE-MONOPHOSPHATE KINASE"/>
    <property type="match status" value="1"/>
</dbReference>
<dbReference type="GO" id="GO:0000287">
    <property type="term" value="F:magnesium ion binding"/>
    <property type="evidence" value="ECO:0007669"/>
    <property type="project" value="UniProtKB-UniRule"/>
</dbReference>
<feature type="binding site" evidence="2">
    <location>
        <position position="44"/>
    </location>
    <ligand>
        <name>Mg(2+)</name>
        <dbReference type="ChEBI" id="CHEBI:18420"/>
        <label>4</label>
    </ligand>
</feature>
<dbReference type="SUPFAM" id="SSF55326">
    <property type="entry name" value="PurM N-terminal domain-like"/>
    <property type="match status" value="1"/>
</dbReference>
<feature type="binding site" evidence="2">
    <location>
        <position position="212"/>
    </location>
    <ligand>
        <name>Mg(2+)</name>
        <dbReference type="ChEBI" id="CHEBI:18420"/>
        <label>5</label>
    </ligand>
</feature>
<dbReference type="InterPro" id="IPR006283">
    <property type="entry name" value="ThiL-like"/>
</dbReference>
<keyword evidence="2" id="KW-0460">Magnesium</keyword>
<dbReference type="InterPro" id="IPR036921">
    <property type="entry name" value="PurM-like_N_sf"/>
</dbReference>
<keyword evidence="2" id="KW-0547">Nucleotide-binding</keyword>
<dbReference type="PIRSF" id="PIRSF005303">
    <property type="entry name" value="Thiam_monoph_kin"/>
    <property type="match status" value="1"/>
</dbReference>
<dbReference type="InterPro" id="IPR010918">
    <property type="entry name" value="PurM-like_C_dom"/>
</dbReference>
<feature type="binding site" evidence="2">
    <location>
        <begin position="120"/>
        <end position="121"/>
    </location>
    <ligand>
        <name>ATP</name>
        <dbReference type="ChEBI" id="CHEBI:30616"/>
    </ligand>
</feature>
<dbReference type="Gene3D" id="3.30.1330.10">
    <property type="entry name" value="PurM-like, N-terminal domain"/>
    <property type="match status" value="1"/>
</dbReference>
<feature type="binding site" evidence="2">
    <location>
        <position position="211"/>
    </location>
    <ligand>
        <name>ATP</name>
        <dbReference type="ChEBI" id="CHEBI:30616"/>
    </ligand>
</feature>
<keyword evidence="2" id="KW-0067">ATP-binding</keyword>
<dbReference type="AlphaFoldDB" id="A0A5P1R8E7"/>
<feature type="binding site" evidence="2">
    <location>
        <position position="121"/>
    </location>
    <ligand>
        <name>Mg(2+)</name>
        <dbReference type="ChEBI" id="CHEBI:18420"/>
        <label>1</label>
    </ligand>
</feature>
<dbReference type="EMBL" id="CP043869">
    <property type="protein sequence ID" value="QEQ95556.1"/>
    <property type="molecule type" value="Genomic_DNA"/>
</dbReference>
<comment type="pathway">
    <text evidence="2">Cofactor biosynthesis; thiamine diphosphate biosynthesis; thiamine diphosphate from thiamine phosphate: step 1/1.</text>
</comment>
<protein>
    <recommendedName>
        <fullName evidence="2">Thiamine-monophosphate kinase</fullName>
        <shortName evidence="2">TMP kinase</shortName>
        <shortName evidence="2">Thiamine-phosphate kinase</shortName>
        <ecNumber evidence="2">2.7.4.16</ecNumber>
    </recommendedName>
</protein>
<evidence type="ECO:0000259" key="3">
    <source>
        <dbReference type="Pfam" id="PF00586"/>
    </source>
</evidence>
<keyword evidence="2 5" id="KW-0808">Transferase</keyword>
<dbReference type="CDD" id="cd02194">
    <property type="entry name" value="ThiL"/>
    <property type="match status" value="1"/>
</dbReference>
<dbReference type="RefSeq" id="WP_138986260.1">
    <property type="nucleotide sequence ID" value="NZ_CP043869.1"/>
</dbReference>
<feature type="binding site" evidence="2">
    <location>
        <position position="209"/>
    </location>
    <ligand>
        <name>Mg(2+)</name>
        <dbReference type="ChEBI" id="CHEBI:18420"/>
        <label>3</label>
    </ligand>
</feature>
<feature type="binding site" evidence="2">
    <location>
        <position position="53"/>
    </location>
    <ligand>
        <name>substrate</name>
    </ligand>
</feature>
<feature type="binding site" evidence="2">
    <location>
        <position position="145"/>
    </location>
    <ligand>
        <name>ATP</name>
        <dbReference type="ChEBI" id="CHEBI:30616"/>
    </ligand>
</feature>
<comment type="miscellaneous">
    <text evidence="2">Reaction mechanism of ThiL seems to utilize a direct, inline transfer of the gamma-phosphate of ATP to TMP rather than a phosphorylated enzyme intermediate.</text>
</comment>
<comment type="similarity">
    <text evidence="2">Belongs to the thiamine-monophosphate kinase family.</text>
</comment>
<feature type="binding site" evidence="2">
    <location>
        <position position="46"/>
    </location>
    <ligand>
        <name>Mg(2+)</name>
        <dbReference type="ChEBI" id="CHEBI:18420"/>
        <label>1</label>
    </ligand>
</feature>
<feature type="binding site" evidence="2">
    <location>
        <position position="74"/>
    </location>
    <ligand>
        <name>Mg(2+)</name>
        <dbReference type="ChEBI" id="CHEBI:18420"/>
        <label>4</label>
    </ligand>
</feature>
<feature type="domain" description="PurM-like N-terminal" evidence="3">
    <location>
        <begin position="27"/>
        <end position="137"/>
    </location>
</feature>
<dbReference type="Pfam" id="PF02769">
    <property type="entry name" value="AIRS_C"/>
    <property type="match status" value="1"/>
</dbReference>
<dbReference type="SUPFAM" id="SSF56042">
    <property type="entry name" value="PurM C-terminal domain-like"/>
    <property type="match status" value="1"/>
</dbReference>
<feature type="binding site" evidence="2">
    <location>
        <position position="46"/>
    </location>
    <ligand>
        <name>Mg(2+)</name>
        <dbReference type="ChEBI" id="CHEBI:18420"/>
        <label>2</label>
    </ligand>
</feature>
<evidence type="ECO:0000256" key="2">
    <source>
        <dbReference type="HAMAP-Rule" id="MF_02128"/>
    </source>
</evidence>
<dbReference type="UniPathway" id="UPA00060">
    <property type="reaction ID" value="UER00142"/>
</dbReference>
<dbReference type="GO" id="GO:0009229">
    <property type="term" value="P:thiamine diphosphate biosynthetic process"/>
    <property type="evidence" value="ECO:0007669"/>
    <property type="project" value="UniProtKB-UniRule"/>
</dbReference>